<feature type="transmembrane region" description="Helical" evidence="2">
    <location>
        <begin position="12"/>
        <end position="36"/>
    </location>
</feature>
<name>A0A956N8M3_UNCEI</name>
<reference evidence="3" key="2">
    <citation type="journal article" date="2021" name="Microbiome">
        <title>Successional dynamics and alternative stable states in a saline activated sludge microbial community over 9 years.</title>
        <authorList>
            <person name="Wang Y."/>
            <person name="Ye J."/>
            <person name="Ju F."/>
            <person name="Liu L."/>
            <person name="Boyd J.A."/>
            <person name="Deng Y."/>
            <person name="Parks D.H."/>
            <person name="Jiang X."/>
            <person name="Yin X."/>
            <person name="Woodcroft B.J."/>
            <person name="Tyson G.W."/>
            <person name="Hugenholtz P."/>
            <person name="Polz M.F."/>
            <person name="Zhang T."/>
        </authorList>
    </citation>
    <scope>NUCLEOTIDE SEQUENCE</scope>
    <source>
        <strain evidence="3">HKST-UBA02</strain>
    </source>
</reference>
<keyword evidence="2" id="KW-0812">Transmembrane</keyword>
<dbReference type="AlphaFoldDB" id="A0A956N8M3"/>
<evidence type="ECO:0000313" key="4">
    <source>
        <dbReference type="Proteomes" id="UP000739538"/>
    </source>
</evidence>
<comment type="caution">
    <text evidence="3">The sequence shown here is derived from an EMBL/GenBank/DDBJ whole genome shotgun (WGS) entry which is preliminary data.</text>
</comment>
<sequence>MAIEEGADPNGAWTAVIGIIGAVLTLAIIVGLQALYNQVYQDELQRKVYGAVSDQLMQTRADQLATMNSYKWVDQEAGVAGIPIEVAMEKVVTELKGTSRAAHSTGEMTVPETGTHGH</sequence>
<evidence type="ECO:0000256" key="2">
    <source>
        <dbReference type="SAM" id="Phobius"/>
    </source>
</evidence>
<keyword evidence="2" id="KW-1133">Transmembrane helix</keyword>
<proteinExistence type="predicted"/>
<gene>
    <name evidence="3" type="ORF">KDA27_02885</name>
</gene>
<organism evidence="3 4">
    <name type="scientific">Eiseniibacteriota bacterium</name>
    <dbReference type="NCBI Taxonomy" id="2212470"/>
    <lineage>
        <taxon>Bacteria</taxon>
        <taxon>Candidatus Eiseniibacteriota</taxon>
    </lineage>
</organism>
<evidence type="ECO:0000313" key="3">
    <source>
        <dbReference type="EMBL" id="MCA9754720.1"/>
    </source>
</evidence>
<feature type="region of interest" description="Disordered" evidence="1">
    <location>
        <begin position="98"/>
        <end position="118"/>
    </location>
</feature>
<dbReference type="Proteomes" id="UP000739538">
    <property type="component" value="Unassembled WGS sequence"/>
</dbReference>
<protein>
    <submittedName>
        <fullName evidence="3">Uncharacterized protein</fullName>
    </submittedName>
</protein>
<dbReference type="EMBL" id="JAGQHS010000008">
    <property type="protein sequence ID" value="MCA9754720.1"/>
    <property type="molecule type" value="Genomic_DNA"/>
</dbReference>
<reference evidence="3" key="1">
    <citation type="submission" date="2020-04" db="EMBL/GenBank/DDBJ databases">
        <authorList>
            <person name="Zhang T."/>
        </authorList>
    </citation>
    <scope>NUCLEOTIDE SEQUENCE</scope>
    <source>
        <strain evidence="3">HKST-UBA02</strain>
    </source>
</reference>
<accession>A0A956N8M3</accession>
<keyword evidence="2" id="KW-0472">Membrane</keyword>
<evidence type="ECO:0000256" key="1">
    <source>
        <dbReference type="SAM" id="MobiDB-lite"/>
    </source>
</evidence>